<dbReference type="InterPro" id="IPR026891">
    <property type="entry name" value="Fn3-like"/>
</dbReference>
<evidence type="ECO:0000256" key="13">
    <source>
        <dbReference type="ARBA" id="ARBA00024983"/>
    </source>
</evidence>
<dbReference type="GO" id="GO:0009251">
    <property type="term" value="P:glucan catabolic process"/>
    <property type="evidence" value="ECO:0007669"/>
    <property type="project" value="TreeGrafter"/>
</dbReference>
<keyword evidence="12" id="KW-0624">Polysaccharide degradation</keyword>
<comment type="subcellular location">
    <subcellularLocation>
        <location evidence="2">Secreted</location>
    </subcellularLocation>
</comment>
<dbReference type="EC" id="3.2.1.21" evidence="5"/>
<evidence type="ECO:0000256" key="10">
    <source>
        <dbReference type="ARBA" id="ARBA00023277"/>
    </source>
</evidence>
<dbReference type="SMART" id="SM01217">
    <property type="entry name" value="Fn3_like"/>
    <property type="match status" value="1"/>
</dbReference>
<dbReference type="GO" id="GO:0005576">
    <property type="term" value="C:extracellular region"/>
    <property type="evidence" value="ECO:0007669"/>
    <property type="project" value="UniProtKB-SubCell"/>
</dbReference>
<dbReference type="Pfam" id="PF14310">
    <property type="entry name" value="Fn3-like"/>
    <property type="match status" value="1"/>
</dbReference>
<evidence type="ECO:0000256" key="7">
    <source>
        <dbReference type="ARBA" id="ARBA00022729"/>
    </source>
</evidence>
<keyword evidence="7 18" id="KW-0732">Signal</keyword>
<evidence type="ECO:0000256" key="2">
    <source>
        <dbReference type="ARBA" id="ARBA00004613"/>
    </source>
</evidence>
<evidence type="ECO:0000313" key="21">
    <source>
        <dbReference type="Proteomes" id="UP000481288"/>
    </source>
</evidence>
<gene>
    <name evidence="20" type="primary">bglG_1</name>
    <name evidence="20" type="ORF">LCER1_G000486</name>
</gene>
<accession>A0A7D8UYC6</accession>
<dbReference type="SUPFAM" id="SSF51445">
    <property type="entry name" value="(Trans)glycosidases"/>
    <property type="match status" value="1"/>
</dbReference>
<dbReference type="Gene3D" id="2.60.40.10">
    <property type="entry name" value="Immunoglobulins"/>
    <property type="match status" value="1"/>
</dbReference>
<proteinExistence type="inferred from homology"/>
<dbReference type="InterPro" id="IPR017853">
    <property type="entry name" value="GH"/>
</dbReference>
<comment type="similarity">
    <text evidence="4">Belongs to the glycosyl hydrolase 3 family.</text>
</comment>
<feature type="domain" description="Fibronectin type III-like" evidence="19">
    <location>
        <begin position="701"/>
        <end position="773"/>
    </location>
</feature>
<keyword evidence="8" id="KW-0378">Hydrolase</keyword>
<comment type="caution">
    <text evidence="20">The sequence shown here is derived from an EMBL/GenBank/DDBJ whole genome shotgun (WGS) entry which is preliminary data.</text>
</comment>
<sequence>MRFVFTFGLGCLLLGSQMLALQKAYNSDFQLYIGNTVISSKPTSINTDLKSAINKANEFVSKLTLTEKAGMVTGAATTGGCTGNIAPIKRIGFPGLCVSDGPAAVNPADLVSIFPAGVTTAASWDRDLIYKRAFALGSEFRGKGTNIALAPVAAALGRHPLGGTNWEGFGPDPYLSGTTMGLTIKGMQTAGVQTSSKHFIGSEQETQRHDISSNIDDRTLHELYLWPFAEAVKAGTASILCSYNRINQTHSCENSDLLNRILKKELGFQGYVMSDFFATTSGVKSIHAGLDLNVPGVINAGSTKTYFGDHVIKAVNNGSVSQARVDDMVRRIMTPYFLLGQDQGYPTTDLSVGCLQSCGTGFTPGCGNNQTCNIFARDVRGDHASLIRELGAAGTVLLKNTNSALPLRAPKNIGVFGNDAADLADGLAFVQPLPEEGFDIGTLAIGGGPGSGRHSYIVSPLEAIKARARKIAARVQYITNNAILASNDFHGIYPVPDVCLVFLKTYGAEEQDRTSFELSWNSTAVVNNVALHCPNTVVVTHSGGVNTMPWATNPNVTAILAAHYPGQETGNSIVDILWGDVNPSAKLPYTIPVKESDYHIPIVNSTSPSGDWQSDFTEGLFIDYRHFDENDITPLFEFGYGLSYTTFEITSPLSITTLSKSITALPDPSRTIEPGGNPDLWASLLSAKTTVSNTGPVVGSAVIQLYISFPRNTVPEGTPVKVLRGFEKVRLKVGEKKSVTFDLTRRDVSFWDTVAQDWRLPEGEFEISIGFSSRDLRISKTATFL</sequence>
<name>A0A7D8UYC6_9HELO</name>
<feature type="chain" id="PRO_5028804843" description="Probable beta-glucosidase G" evidence="18">
    <location>
        <begin position="21"/>
        <end position="785"/>
    </location>
</feature>
<dbReference type="GO" id="GO:0008422">
    <property type="term" value="F:beta-glucosidase activity"/>
    <property type="evidence" value="ECO:0007669"/>
    <property type="project" value="UniProtKB-EC"/>
</dbReference>
<comment type="function">
    <text evidence="13">Beta-glucosidases are one of a number of cellulolytic enzymes involved in the degradation of cellulosic biomass. Catalyzes the last step releasing glucose from the inhibitory cellobiose.</text>
</comment>
<dbReference type="Pfam" id="PF00933">
    <property type="entry name" value="Glyco_hydro_3"/>
    <property type="match status" value="1"/>
</dbReference>
<protein>
    <recommendedName>
        <fullName evidence="14">Probable beta-glucosidase G</fullName>
        <ecNumber evidence="5">3.2.1.21</ecNumber>
    </recommendedName>
    <alternativeName>
        <fullName evidence="15">Beta-D-glucoside glucohydrolase G</fullName>
    </alternativeName>
    <alternativeName>
        <fullName evidence="16">Cellobiase G</fullName>
    </alternativeName>
    <alternativeName>
        <fullName evidence="17">Gentiobiase G</fullName>
    </alternativeName>
</protein>
<keyword evidence="11" id="KW-0326">Glycosidase</keyword>
<evidence type="ECO:0000256" key="3">
    <source>
        <dbReference type="ARBA" id="ARBA00004987"/>
    </source>
</evidence>
<dbReference type="InterPro" id="IPR001764">
    <property type="entry name" value="Glyco_hydro_3_N"/>
</dbReference>
<evidence type="ECO:0000256" key="12">
    <source>
        <dbReference type="ARBA" id="ARBA00023326"/>
    </source>
</evidence>
<keyword evidence="6" id="KW-0964">Secreted</keyword>
<dbReference type="InterPro" id="IPR036881">
    <property type="entry name" value="Glyco_hydro_3_C_sf"/>
</dbReference>
<dbReference type="InterPro" id="IPR013783">
    <property type="entry name" value="Ig-like_fold"/>
</dbReference>
<evidence type="ECO:0000256" key="4">
    <source>
        <dbReference type="ARBA" id="ARBA00005336"/>
    </source>
</evidence>
<keyword evidence="21" id="KW-1185">Reference proteome</keyword>
<dbReference type="InterPro" id="IPR002772">
    <property type="entry name" value="Glyco_hydro_3_C"/>
</dbReference>
<evidence type="ECO:0000256" key="8">
    <source>
        <dbReference type="ARBA" id="ARBA00022801"/>
    </source>
</evidence>
<evidence type="ECO:0000313" key="20">
    <source>
        <dbReference type="EMBL" id="TVY59265.1"/>
    </source>
</evidence>
<dbReference type="Proteomes" id="UP000481288">
    <property type="component" value="Unassembled WGS sequence"/>
</dbReference>
<reference evidence="20 21" key="1">
    <citation type="submission" date="2018-05" db="EMBL/GenBank/DDBJ databases">
        <title>Whole genome sequencing for identification of molecular markers to develop diagnostic detection tools for the regulated plant pathogen Lachnellula willkommii.</title>
        <authorList>
            <person name="Giroux E."/>
            <person name="Bilodeau G."/>
        </authorList>
    </citation>
    <scope>NUCLEOTIDE SEQUENCE [LARGE SCALE GENOMIC DNA]</scope>
    <source>
        <strain evidence="20 21">CBS 625.97</strain>
    </source>
</reference>
<dbReference type="InterPro" id="IPR036962">
    <property type="entry name" value="Glyco_hydro_3_N_sf"/>
</dbReference>
<dbReference type="EMBL" id="QGMG01000008">
    <property type="protein sequence ID" value="TVY59265.1"/>
    <property type="molecule type" value="Genomic_DNA"/>
</dbReference>
<dbReference type="FunFam" id="3.20.20.300:FF:000002">
    <property type="entry name" value="Probable beta-glucosidase"/>
    <property type="match status" value="1"/>
</dbReference>
<evidence type="ECO:0000256" key="15">
    <source>
        <dbReference type="ARBA" id="ARBA00041276"/>
    </source>
</evidence>
<dbReference type="InterPro" id="IPR050288">
    <property type="entry name" value="Cellulose_deg_GH3"/>
</dbReference>
<dbReference type="Gene3D" id="3.20.20.300">
    <property type="entry name" value="Glycoside hydrolase, family 3, N-terminal domain"/>
    <property type="match status" value="1"/>
</dbReference>
<evidence type="ECO:0000256" key="6">
    <source>
        <dbReference type="ARBA" id="ARBA00022525"/>
    </source>
</evidence>
<feature type="signal peptide" evidence="18">
    <location>
        <begin position="1"/>
        <end position="20"/>
    </location>
</feature>
<evidence type="ECO:0000256" key="18">
    <source>
        <dbReference type="SAM" id="SignalP"/>
    </source>
</evidence>
<organism evidence="20 21">
    <name type="scientific">Lachnellula cervina</name>
    <dbReference type="NCBI Taxonomy" id="1316786"/>
    <lineage>
        <taxon>Eukaryota</taxon>
        <taxon>Fungi</taxon>
        <taxon>Dikarya</taxon>
        <taxon>Ascomycota</taxon>
        <taxon>Pezizomycotina</taxon>
        <taxon>Leotiomycetes</taxon>
        <taxon>Helotiales</taxon>
        <taxon>Lachnaceae</taxon>
        <taxon>Lachnellula</taxon>
    </lineage>
</organism>
<comment type="catalytic activity">
    <reaction evidence="1">
        <text>Hydrolysis of terminal, non-reducing beta-D-glucosyl residues with release of beta-D-glucose.</text>
        <dbReference type="EC" id="3.2.1.21"/>
    </reaction>
</comment>
<dbReference type="PRINTS" id="PR00133">
    <property type="entry name" value="GLHYDRLASE3"/>
</dbReference>
<dbReference type="AlphaFoldDB" id="A0A7D8UYC6"/>
<comment type="pathway">
    <text evidence="3">Glycan metabolism; cellulose degradation.</text>
</comment>
<dbReference type="Gene3D" id="3.40.50.1700">
    <property type="entry name" value="Glycoside hydrolase family 3 C-terminal domain"/>
    <property type="match status" value="1"/>
</dbReference>
<evidence type="ECO:0000256" key="5">
    <source>
        <dbReference type="ARBA" id="ARBA00012744"/>
    </source>
</evidence>
<evidence type="ECO:0000256" key="16">
    <source>
        <dbReference type="ARBA" id="ARBA00041601"/>
    </source>
</evidence>
<keyword evidence="9" id="KW-0325">Glycoprotein</keyword>
<dbReference type="OrthoDB" id="416222at2759"/>
<evidence type="ECO:0000256" key="11">
    <source>
        <dbReference type="ARBA" id="ARBA00023295"/>
    </source>
</evidence>
<evidence type="ECO:0000256" key="14">
    <source>
        <dbReference type="ARBA" id="ARBA00039579"/>
    </source>
</evidence>
<evidence type="ECO:0000256" key="9">
    <source>
        <dbReference type="ARBA" id="ARBA00023180"/>
    </source>
</evidence>
<dbReference type="PANTHER" id="PTHR42715:SF12">
    <property type="entry name" value="BETA-GLUCOSIDASE G-RELATED"/>
    <property type="match status" value="1"/>
</dbReference>
<dbReference type="SUPFAM" id="SSF52279">
    <property type="entry name" value="Beta-D-glucan exohydrolase, C-terminal domain"/>
    <property type="match status" value="1"/>
</dbReference>
<keyword evidence="10" id="KW-0119">Carbohydrate metabolism</keyword>
<dbReference type="Pfam" id="PF01915">
    <property type="entry name" value="Glyco_hydro_3_C"/>
    <property type="match status" value="1"/>
</dbReference>
<evidence type="ECO:0000259" key="19">
    <source>
        <dbReference type="SMART" id="SM01217"/>
    </source>
</evidence>
<evidence type="ECO:0000256" key="17">
    <source>
        <dbReference type="ARBA" id="ARBA00041808"/>
    </source>
</evidence>
<evidence type="ECO:0000256" key="1">
    <source>
        <dbReference type="ARBA" id="ARBA00000448"/>
    </source>
</evidence>
<dbReference type="PANTHER" id="PTHR42715">
    <property type="entry name" value="BETA-GLUCOSIDASE"/>
    <property type="match status" value="1"/>
</dbReference>